<dbReference type="Proteomes" id="UP000034190">
    <property type="component" value="Unassembled WGS sequence"/>
</dbReference>
<evidence type="ECO:0000313" key="3">
    <source>
        <dbReference type="Proteomes" id="UP000034190"/>
    </source>
</evidence>
<organism evidence="2 3">
    <name type="scientific">Candidatus Falkowbacteria bacterium GW2011_GWA2_41_14</name>
    <dbReference type="NCBI Taxonomy" id="1618635"/>
    <lineage>
        <taxon>Bacteria</taxon>
        <taxon>Candidatus Falkowiibacteriota</taxon>
    </lineage>
</organism>
<feature type="signal peptide" evidence="1">
    <location>
        <begin position="1"/>
        <end position="24"/>
    </location>
</feature>
<feature type="chain" id="PRO_5002534695" evidence="1">
    <location>
        <begin position="25"/>
        <end position="1224"/>
    </location>
</feature>
<proteinExistence type="predicted"/>
<dbReference type="EMBL" id="LCAP01000014">
    <property type="protein sequence ID" value="KKR91178.1"/>
    <property type="molecule type" value="Genomic_DNA"/>
</dbReference>
<protein>
    <submittedName>
        <fullName evidence="2">LPXTG-motif cell wall anchor domain protein</fullName>
    </submittedName>
</protein>
<evidence type="ECO:0000256" key="1">
    <source>
        <dbReference type="SAM" id="SignalP"/>
    </source>
</evidence>
<sequence length="1224" mass="125765">MERFKKIFAAGVIFVTVLSMSVVVAPQAGAVASAGDLIKMAGLSSVYYLAADGKRYVFPNESTYFSWYGDFSGVVTIPQAELESYPLGKNVTVRPGTKLVKITTNPKVYAVTTGGTLVAVPDEATAATLYGANWNKRIIDVPDAFFTNYITSSATVSASAYPQGSLVKFGASADTYFINADGTASKIATEAAFTANRFKWADVITATIAKPTTGSDIAGAVATLTDTASGAGGTIGAGTGLTVALASDTAAASTIPAGSPTTFLKINLTAANDGAVSVNAIKLKTFELGTATYVDSVTFYDNGVKVGTAKNINSDKEATFNFSTPIVVAAGTTKSLVVKATIVAGQTSGNFALGIAAASDITTNGAAVSGSFPVRGNVQAVTSSTIGTVTMANVGTSDTSNDFGEDNVLLAKFDLTAANEAVIFSGFAMKNGGTNTAGIVGNMRVVIDGDEVVKGGELVDKIVTFSFNKVIIKNDTITVEVYGDIGIGNTTNTIDLYFYEAGDLYFTGQDYGYGIEVGSTGFGGLDAVSDGIVVTLTAGDVTIDMDKTATPSKDVRPGDNSVVLATVKVLSAGENATITALGAGADSFYITGTNPSCTKLDNAVLKDTVTGASYDLTIASSTTASYCKLTNSDEISLVKGVTKTYQVKVDVAGSNDTNPAVDSDTLQVVLKSTGFTISGDDSDASLQSSITPTSVSGSIATVKTASLTWQTTALTAKTIVPSAKDVVVYAASLEAGASSAVTLTQVKIHSTSTVASAFSDTNISQLRLYVDNKLVKTVAGGIVEPASGTAGYINFTSLDTTNRVIPAGKTVTLEVKADFASTFSPSGVIGLTADGVAASIVAQDKDSNAVAESVKNAATLSRTVTLASAGTLKVELTTTDLKSNNNTIVLAGSKITSGDKYLGKLTFTTANEPIKVKTLVLGQQGTARADDIASVELYDKNEVLVASKGVSTLGDANFSDLNLVLSADNVHEYFIGITARGINVLDDPSATADDAETIIYTLASSTQLTQLGLLADDAVTAVGVDLGDDITCVEDTNGTVAAGDYAEWGIATSTTATIHGSILTSITNPMSDTTLTNGTDQIIGKYKFIFNNGSNRNSDNTELKARLVTLGLSLATSTGVLITNVQAYFEGDISNKTAVASMADNSAVATSTFSALSGTTEDVDGEVTIVIEGDISGAETSDFVQTKIADLTYRFVYNGNNGTGTDVSNVLLNISEVQGAKRSN</sequence>
<accession>A0A0G0UR09</accession>
<dbReference type="AlphaFoldDB" id="A0A0G0UR09"/>
<reference evidence="2 3" key="1">
    <citation type="journal article" date="2015" name="Nature">
        <title>rRNA introns, odd ribosomes, and small enigmatic genomes across a large radiation of phyla.</title>
        <authorList>
            <person name="Brown C.T."/>
            <person name="Hug L.A."/>
            <person name="Thomas B.C."/>
            <person name="Sharon I."/>
            <person name="Castelle C.J."/>
            <person name="Singh A."/>
            <person name="Wilkins M.J."/>
            <person name="Williams K.H."/>
            <person name="Banfield J.F."/>
        </authorList>
    </citation>
    <scope>NUCLEOTIDE SEQUENCE [LARGE SCALE GENOMIC DNA]</scope>
</reference>
<name>A0A0G0UR09_9BACT</name>
<gene>
    <name evidence="2" type="ORF">UU43_C0014G0005</name>
</gene>
<comment type="caution">
    <text evidence="2">The sequence shown here is derived from an EMBL/GenBank/DDBJ whole genome shotgun (WGS) entry which is preliminary data.</text>
</comment>
<keyword evidence="1" id="KW-0732">Signal</keyword>
<evidence type="ECO:0000313" key="2">
    <source>
        <dbReference type="EMBL" id="KKR91178.1"/>
    </source>
</evidence>